<comment type="caution">
    <text evidence="2">The sequence shown here is derived from an EMBL/GenBank/DDBJ whole genome shotgun (WGS) entry which is preliminary data.</text>
</comment>
<evidence type="ECO:0008006" key="4">
    <source>
        <dbReference type="Google" id="ProtNLM"/>
    </source>
</evidence>
<dbReference type="Gene3D" id="2.120.10.70">
    <property type="entry name" value="Fucose-specific lectin"/>
    <property type="match status" value="1"/>
</dbReference>
<accession>A0A545UYZ8</accession>
<evidence type="ECO:0000256" key="1">
    <source>
        <dbReference type="SAM" id="SignalP"/>
    </source>
</evidence>
<organism evidence="2 3">
    <name type="scientific">Cordyceps javanica</name>
    <dbReference type="NCBI Taxonomy" id="43265"/>
    <lineage>
        <taxon>Eukaryota</taxon>
        <taxon>Fungi</taxon>
        <taxon>Dikarya</taxon>
        <taxon>Ascomycota</taxon>
        <taxon>Pezizomycotina</taxon>
        <taxon>Sordariomycetes</taxon>
        <taxon>Hypocreomycetidae</taxon>
        <taxon>Hypocreales</taxon>
        <taxon>Cordycipitaceae</taxon>
        <taxon>Cordyceps</taxon>
    </lineage>
</organism>
<feature type="signal peptide" evidence="1">
    <location>
        <begin position="1"/>
        <end position="22"/>
    </location>
</feature>
<dbReference type="SUPFAM" id="SSF89372">
    <property type="entry name" value="Fucose-specific lectin"/>
    <property type="match status" value="1"/>
</dbReference>
<protein>
    <recommendedName>
        <fullName evidence="4">Fucose-specific lectin</fullName>
    </recommendedName>
</protein>
<dbReference type="OrthoDB" id="10391497at2759"/>
<dbReference type="EMBL" id="SPUK01000009">
    <property type="protein sequence ID" value="TQV94667.1"/>
    <property type="molecule type" value="Genomic_DNA"/>
</dbReference>
<evidence type="ECO:0000313" key="2">
    <source>
        <dbReference type="EMBL" id="TQV94667.1"/>
    </source>
</evidence>
<feature type="chain" id="PRO_5021823322" description="Fucose-specific lectin" evidence="1">
    <location>
        <begin position="23"/>
        <end position="390"/>
    </location>
</feature>
<dbReference type="Proteomes" id="UP000315783">
    <property type="component" value="Unassembled WGS sequence"/>
</dbReference>
<keyword evidence="1" id="KW-0732">Signal</keyword>
<dbReference type="AlphaFoldDB" id="A0A545UYZ8"/>
<name>A0A545UYZ8_9HYPO</name>
<reference evidence="2 3" key="1">
    <citation type="journal article" date="2019" name="Appl. Microbiol. Biotechnol.">
        <title>Genome sequence of Isaria javanica and comparative genome analysis insights into family S53 peptidase evolution in fungal entomopathogens.</title>
        <authorList>
            <person name="Lin R."/>
            <person name="Zhang X."/>
            <person name="Xin B."/>
            <person name="Zou M."/>
            <person name="Gao Y."/>
            <person name="Qin F."/>
            <person name="Hu Q."/>
            <person name="Xie B."/>
            <person name="Cheng X."/>
        </authorList>
    </citation>
    <scope>NUCLEOTIDE SEQUENCE [LARGE SCALE GENOMIC DNA]</scope>
    <source>
        <strain evidence="2 3">IJ1G</strain>
    </source>
</reference>
<proteinExistence type="predicted"/>
<gene>
    <name evidence="2" type="ORF">IF1G_06678</name>
</gene>
<sequence length="390" mass="42582">MKQSTILTSFLNGLQVLAAAAAGDNAIDSPPMRGRRAGYPGWQDWTSVSPGDFKFNPGAFVSTLEDSTSTLFAVRSDGVVCTTSSDYNTSVYVPWTPTATNYRMDVRSRIAATFNINEWRLELYATAADGFVWTTYRSQDGRWHAWDPVSTSTRMGPAAPITVTWNGNRTTVELMAASQNGTMVTARRTNAGSWTDWQPIRPDTAVPPAAALTVVGDNADDPNRRIYVIDGHGVARCCPWSSPLKSWQFCYQVHPRAMRPGALISARDNWISPLLVTTSSDGFIWTSDRFQHDDWTAVAGSSAIQPGADAALYVAGDNQFLFGTDRTGLIRFTGRTRDSAGSDWVVWSNVNPLSVIPPGAAVNAVRNPNTGRMTALVIGADGNVWSNWWQ</sequence>
<keyword evidence="3" id="KW-1185">Reference proteome</keyword>
<evidence type="ECO:0000313" key="3">
    <source>
        <dbReference type="Proteomes" id="UP000315783"/>
    </source>
</evidence>